<evidence type="ECO:0000313" key="1">
    <source>
        <dbReference type="EMBL" id="GIY13521.1"/>
    </source>
</evidence>
<gene>
    <name evidence="1" type="ORF">CEXT_171491</name>
</gene>
<proteinExistence type="predicted"/>
<evidence type="ECO:0000313" key="2">
    <source>
        <dbReference type="Proteomes" id="UP001054945"/>
    </source>
</evidence>
<accession>A0AAV4QYY5</accession>
<dbReference type="AlphaFoldDB" id="A0AAV4QYY5"/>
<reference evidence="1 2" key="1">
    <citation type="submission" date="2021-06" db="EMBL/GenBank/DDBJ databases">
        <title>Caerostris extrusa draft genome.</title>
        <authorList>
            <person name="Kono N."/>
            <person name="Arakawa K."/>
        </authorList>
    </citation>
    <scope>NUCLEOTIDE SEQUENCE [LARGE SCALE GENOMIC DNA]</scope>
</reference>
<sequence length="146" mass="16447">MVAIQQIVNQTNCCHSDIYLTTNRNLIIPTPLFSFRSIFKKIAKPLFIPPCINLPHQILKSDNESIHYFSKPFPLLMVRVLPRQCLPCGCSAERNPTLSKVYTKSEGVGNSLNLCHGGPCLLRESRAFTQFLVCPLTTLRTLLQVC</sequence>
<protein>
    <submittedName>
        <fullName evidence="1">Uncharacterized protein</fullName>
    </submittedName>
</protein>
<dbReference type="EMBL" id="BPLR01006954">
    <property type="protein sequence ID" value="GIY13521.1"/>
    <property type="molecule type" value="Genomic_DNA"/>
</dbReference>
<keyword evidence="2" id="KW-1185">Reference proteome</keyword>
<name>A0AAV4QYY5_CAEEX</name>
<dbReference type="Proteomes" id="UP001054945">
    <property type="component" value="Unassembled WGS sequence"/>
</dbReference>
<organism evidence="1 2">
    <name type="scientific">Caerostris extrusa</name>
    <name type="common">Bark spider</name>
    <name type="synonym">Caerostris bankana</name>
    <dbReference type="NCBI Taxonomy" id="172846"/>
    <lineage>
        <taxon>Eukaryota</taxon>
        <taxon>Metazoa</taxon>
        <taxon>Ecdysozoa</taxon>
        <taxon>Arthropoda</taxon>
        <taxon>Chelicerata</taxon>
        <taxon>Arachnida</taxon>
        <taxon>Araneae</taxon>
        <taxon>Araneomorphae</taxon>
        <taxon>Entelegynae</taxon>
        <taxon>Araneoidea</taxon>
        <taxon>Araneidae</taxon>
        <taxon>Caerostris</taxon>
    </lineage>
</organism>
<comment type="caution">
    <text evidence="1">The sequence shown here is derived from an EMBL/GenBank/DDBJ whole genome shotgun (WGS) entry which is preliminary data.</text>
</comment>